<evidence type="ECO:0000313" key="2">
    <source>
        <dbReference type="EMBL" id="MXQ55274.1"/>
    </source>
</evidence>
<comment type="caution">
    <text evidence="2">The sequence shown here is derived from an EMBL/GenBank/DDBJ whole genome shotgun (WGS) entry which is preliminary data.</text>
</comment>
<feature type="transmembrane region" description="Helical" evidence="1">
    <location>
        <begin position="210"/>
        <end position="229"/>
    </location>
</feature>
<name>A0A6I4W3B5_9BACL</name>
<evidence type="ECO:0000313" key="3">
    <source>
        <dbReference type="Proteomes" id="UP000430692"/>
    </source>
</evidence>
<dbReference type="SUPFAM" id="SSF103473">
    <property type="entry name" value="MFS general substrate transporter"/>
    <property type="match status" value="1"/>
</dbReference>
<feature type="transmembrane region" description="Helical" evidence="1">
    <location>
        <begin position="294"/>
        <end position="313"/>
    </location>
</feature>
<accession>A0A6I4W3B5</accession>
<dbReference type="Proteomes" id="UP000430692">
    <property type="component" value="Unassembled WGS sequence"/>
</dbReference>
<dbReference type="AlphaFoldDB" id="A0A6I4W3B5"/>
<keyword evidence="1" id="KW-0812">Transmembrane</keyword>
<dbReference type="InterPro" id="IPR036259">
    <property type="entry name" value="MFS_trans_sf"/>
</dbReference>
<organism evidence="2 3">
    <name type="scientific">Shimazuella alba</name>
    <dbReference type="NCBI Taxonomy" id="2690964"/>
    <lineage>
        <taxon>Bacteria</taxon>
        <taxon>Bacillati</taxon>
        <taxon>Bacillota</taxon>
        <taxon>Bacilli</taxon>
        <taxon>Bacillales</taxon>
        <taxon>Thermoactinomycetaceae</taxon>
        <taxon>Shimazuella</taxon>
    </lineage>
</organism>
<protein>
    <recommendedName>
        <fullName evidence="4">MFS transporter</fullName>
    </recommendedName>
</protein>
<feature type="transmembrane region" description="Helical" evidence="1">
    <location>
        <begin position="143"/>
        <end position="162"/>
    </location>
</feature>
<evidence type="ECO:0000256" key="1">
    <source>
        <dbReference type="SAM" id="Phobius"/>
    </source>
</evidence>
<evidence type="ECO:0008006" key="4">
    <source>
        <dbReference type="Google" id="ProtNLM"/>
    </source>
</evidence>
<feature type="transmembrane region" description="Helical" evidence="1">
    <location>
        <begin position="82"/>
        <end position="103"/>
    </location>
</feature>
<dbReference type="EMBL" id="WUUL01000013">
    <property type="protein sequence ID" value="MXQ55274.1"/>
    <property type="molecule type" value="Genomic_DNA"/>
</dbReference>
<feature type="transmembrane region" description="Helical" evidence="1">
    <location>
        <begin position="109"/>
        <end position="131"/>
    </location>
</feature>
<reference evidence="2 3" key="1">
    <citation type="submission" date="2019-12" db="EMBL/GenBank/DDBJ databases">
        <title>Whole-genome analyses of novel actinobacteria.</title>
        <authorList>
            <person name="Sahin N."/>
            <person name="Saygin H."/>
        </authorList>
    </citation>
    <scope>NUCLEOTIDE SEQUENCE [LARGE SCALE GENOMIC DNA]</scope>
    <source>
        <strain evidence="2 3">KC615</strain>
    </source>
</reference>
<dbReference type="Gene3D" id="1.20.1250.20">
    <property type="entry name" value="MFS general substrate transporter like domains"/>
    <property type="match status" value="1"/>
</dbReference>
<keyword evidence="1" id="KW-1133">Transmembrane helix</keyword>
<feature type="transmembrane region" description="Helical" evidence="1">
    <location>
        <begin position="168"/>
        <end position="189"/>
    </location>
</feature>
<sequence>MLLQKIPWLKSPSLLNLGIASIMLGSTGGLIFPGLGLLLEKQGLIIHLGAILMTVMVSQVVSSLLVPRLIKRWKEKGGTKKAVQVLLVINLVPSALLVIAMQYGNVLCYYLALGIGPGIGTACLAIVGLMLRKQLKEDHIKGTSQIGLVTTLTTAFCTWLGFQAPLFIWVILINVLQMCVVVMMCFCISDADEPEKQSLKGLLNDPATRINAGNFCMLFVFYCFGKLLPLAKVVDEEQVDVLLLVISLLSGMTQLTLSSYANKHRSKSSGLILACRSCMLIGLGLILFSGGSWIGIGLGGFFWALGVCSNTLIKHTSYANATDKVLGGTLPMVTWNLSGLVGGAYIWLAESAHVTHRIALGWLLVPAGVSMMFAMIMWKSHKLPPEEIAEKPVVAGATDTVNK</sequence>
<feature type="transmembrane region" description="Helical" evidence="1">
    <location>
        <begin position="12"/>
        <end position="32"/>
    </location>
</feature>
<proteinExistence type="predicted"/>
<feature type="transmembrane region" description="Helical" evidence="1">
    <location>
        <begin position="241"/>
        <end position="258"/>
    </location>
</feature>
<keyword evidence="1" id="KW-0472">Membrane</keyword>
<feature type="transmembrane region" description="Helical" evidence="1">
    <location>
        <begin position="359"/>
        <end position="378"/>
    </location>
</feature>
<feature type="transmembrane region" description="Helical" evidence="1">
    <location>
        <begin position="325"/>
        <end position="347"/>
    </location>
</feature>
<dbReference type="RefSeq" id="WP_160802628.1">
    <property type="nucleotide sequence ID" value="NZ_WUUL01000013.1"/>
</dbReference>
<keyword evidence="3" id="KW-1185">Reference proteome</keyword>
<feature type="transmembrane region" description="Helical" evidence="1">
    <location>
        <begin position="44"/>
        <end position="70"/>
    </location>
</feature>
<gene>
    <name evidence="2" type="ORF">GSM42_16445</name>
</gene>